<gene>
    <name evidence="4" type="ORF">Metlim_1827</name>
</gene>
<sequence length="691" mass="78049">MPKNHESGNTESENISGIEKNIGKCSFFSDNEGANLVIDKYGNILIANSLFFDLFGIRENEIESGLNFYHLKPEESSGYSREFNDSRLKDPYNSPKTTEINFYVSGGRNHRFVYTAAKIPGTENILISALPSDLAAKTGDKQKVSGDKRSALRNPKRTKRRSERVTAISKFENSDFDRYFHFSFLVENLPETVFVVVGGKISYINNSGIEFFRIKNRYDIIGKSPEDYIKLISGKKFSEVFEQFRAGIFKFPFESGIELYDGRAELIEISSFPVIYEEISGTQFIFRDVSERKNARSEEISLIKKNKILNRILGAANSSVFVDEMLDTLLETCLDELDLDAVWIYAKNDEGLTADLLGFKRIPSWFEDKYSEISIREWPYNMIFFAGQPRYVENLPDSLPGISDTEIMEDLGIICYAGIPLISDNAVVGALFVARDTKASFTEFEKLTLEKVGREIGTALVRCIIQEKIDQEYSDICDSLKIAIDDLSEIYGDISGQYSLNNSCNIADELFIPEVIKNPGKYRDDIKNLSLLSGADSFTVNDLRVVHLDSALRRVVDFLPDVNFILDDSGECAYADDDLYVLFLNIVSYVAGQTEDQLCVSVSTDSSDERLLVTLEFSLNNLPPGLEYLTLRSRFYSPGLNRDNLPLYIVKLLLERYNGRIEMPSQVRGDSVMSDSGSGVSCIRFILVKFS</sequence>
<dbReference type="InterPro" id="IPR035965">
    <property type="entry name" value="PAS-like_dom_sf"/>
</dbReference>
<evidence type="ECO:0000259" key="2">
    <source>
        <dbReference type="Pfam" id="PF01590"/>
    </source>
</evidence>
<dbReference type="InterPro" id="IPR029016">
    <property type="entry name" value="GAF-like_dom_sf"/>
</dbReference>
<dbReference type="Proteomes" id="UP000005741">
    <property type="component" value="Chromosome"/>
</dbReference>
<dbReference type="InParanoid" id="H1YXS9"/>
<feature type="domain" description="GAF" evidence="2">
    <location>
        <begin position="323"/>
        <end position="460"/>
    </location>
</feature>
<dbReference type="Gene3D" id="3.30.450.40">
    <property type="match status" value="1"/>
</dbReference>
<proteinExistence type="predicted"/>
<dbReference type="AlphaFoldDB" id="H1YXS9"/>
<evidence type="ECO:0000313" key="4">
    <source>
        <dbReference type="EMBL" id="EHQ35928.1"/>
    </source>
</evidence>
<keyword evidence="5" id="KW-1185">Reference proteome</keyword>
<dbReference type="HOGENOM" id="CLU_415992_0_0_2"/>
<dbReference type="SUPFAM" id="SSF55781">
    <property type="entry name" value="GAF domain-like"/>
    <property type="match status" value="1"/>
</dbReference>
<feature type="compositionally biased region" description="Basic and acidic residues" evidence="1">
    <location>
        <begin position="139"/>
        <end position="150"/>
    </location>
</feature>
<reference evidence="4 5" key="1">
    <citation type="submission" date="2011-10" db="EMBL/GenBank/DDBJ databases">
        <title>The Improved High-Quality Draft genome of Methanoplanus limicola DSM 2279.</title>
        <authorList>
            <consortium name="US DOE Joint Genome Institute (JGI-PGF)"/>
            <person name="Lucas S."/>
            <person name="Copeland A."/>
            <person name="Lapidus A."/>
            <person name="Glavina del Rio T."/>
            <person name="Dalin E."/>
            <person name="Tice H."/>
            <person name="Bruce D."/>
            <person name="Goodwin L."/>
            <person name="Pitluck S."/>
            <person name="Peters L."/>
            <person name="Mikhailova N."/>
            <person name="Lu M."/>
            <person name="Kyrpides N."/>
            <person name="Mavromatis K."/>
            <person name="Ivanova N."/>
            <person name="Markowitz V."/>
            <person name="Cheng J.-F."/>
            <person name="Hugenholtz P."/>
            <person name="Woyke T."/>
            <person name="Wu D."/>
            <person name="Wirth R."/>
            <person name="Brambilla E.-M."/>
            <person name="Klenk H.-P."/>
            <person name="Eisen J.A."/>
        </authorList>
    </citation>
    <scope>NUCLEOTIDE SEQUENCE [LARGE SCALE GENOMIC DNA]</scope>
    <source>
        <strain evidence="4 5">DSM 2279</strain>
    </source>
</reference>
<organism evidence="4 5">
    <name type="scientific">Methanoplanus limicola DSM 2279</name>
    <dbReference type="NCBI Taxonomy" id="937775"/>
    <lineage>
        <taxon>Archaea</taxon>
        <taxon>Methanobacteriati</taxon>
        <taxon>Methanobacteriota</taxon>
        <taxon>Stenosarchaea group</taxon>
        <taxon>Methanomicrobia</taxon>
        <taxon>Methanomicrobiales</taxon>
        <taxon>Methanomicrobiaceae</taxon>
        <taxon>Methanoplanus</taxon>
    </lineage>
</organism>
<feature type="region of interest" description="Disordered" evidence="1">
    <location>
        <begin position="139"/>
        <end position="159"/>
    </location>
</feature>
<evidence type="ECO:0000313" key="5">
    <source>
        <dbReference type="Proteomes" id="UP000005741"/>
    </source>
</evidence>
<dbReference type="STRING" id="937775.Metlim_1827"/>
<name>H1YXS9_9EURY</name>
<protein>
    <submittedName>
        <fullName evidence="4">PAS sensor protein</fullName>
    </submittedName>
</protein>
<accession>H1YXS9</accession>
<evidence type="ECO:0000256" key="1">
    <source>
        <dbReference type="SAM" id="MobiDB-lite"/>
    </source>
</evidence>
<feature type="domain" description="PAS" evidence="3">
    <location>
        <begin position="191"/>
        <end position="291"/>
    </location>
</feature>
<dbReference type="InterPro" id="IPR003018">
    <property type="entry name" value="GAF"/>
</dbReference>
<dbReference type="Pfam" id="PF01590">
    <property type="entry name" value="GAF"/>
    <property type="match status" value="1"/>
</dbReference>
<dbReference type="SUPFAM" id="SSF55785">
    <property type="entry name" value="PYP-like sensor domain (PAS domain)"/>
    <property type="match status" value="1"/>
</dbReference>
<dbReference type="InterPro" id="IPR000014">
    <property type="entry name" value="PAS"/>
</dbReference>
<dbReference type="EMBL" id="CM001436">
    <property type="protein sequence ID" value="EHQ35928.1"/>
    <property type="molecule type" value="Genomic_DNA"/>
</dbReference>
<dbReference type="Pfam" id="PF13426">
    <property type="entry name" value="PAS_9"/>
    <property type="match status" value="1"/>
</dbReference>
<dbReference type="Gene3D" id="3.30.450.20">
    <property type="entry name" value="PAS domain"/>
    <property type="match status" value="1"/>
</dbReference>
<evidence type="ECO:0000259" key="3">
    <source>
        <dbReference type="Pfam" id="PF13426"/>
    </source>
</evidence>